<sequence length="214" mass="24666">MTEIIALNSLRGRSGKDTLFEVLVENGVKIRRVAFGDKLKEICSQNIALARSEAAELEAHMHTDEKDVLNHRLAIVRLPDNGYKRWLTAQDFAEAAPRSLRWHLQQYGTEYRRKHLNDPDVWFREGLKEIAKTPEGEICLVTDMRQLNEYLKLVEMGAKTVFLLREWYVQGVDDAALHETDTALLTEPFDASVINRWGDQQGMYRQLVEQGVLK</sequence>
<dbReference type="InterPro" id="IPR027417">
    <property type="entry name" value="P-loop_NTPase"/>
</dbReference>
<proteinExistence type="predicted"/>
<organism evidence="1 2">
    <name type="scientific">Pseudomonas phage PspYZU08</name>
    <dbReference type="NCBI Taxonomy" id="1983557"/>
    <lineage>
        <taxon>Viruses</taxon>
        <taxon>Duplodnaviria</taxon>
        <taxon>Heunggongvirae</taxon>
        <taxon>Uroviricota</taxon>
        <taxon>Caudoviricetes</taxon>
        <taxon>Autographivirales</taxon>
        <taxon>Autotranscriptaviridae</taxon>
        <taxon>Studiervirinae</taxon>
        <taxon>Pijolavirus</taxon>
        <taxon>Pijolavirus PspYZU08</taxon>
    </lineage>
</organism>
<dbReference type="Gene3D" id="3.40.50.300">
    <property type="entry name" value="P-loop containing nucleotide triphosphate hydrolases"/>
    <property type="match status" value="1"/>
</dbReference>
<evidence type="ECO:0000313" key="1">
    <source>
        <dbReference type="EMBL" id="ASD52193.1"/>
    </source>
</evidence>
<gene>
    <name evidence="1" type="ORF">PspYZU08_17</name>
</gene>
<keyword evidence="2" id="KW-1185">Reference proteome</keyword>
<dbReference type="EMBL" id="KY971611">
    <property type="protein sequence ID" value="ASD52193.1"/>
    <property type="molecule type" value="Genomic_DNA"/>
</dbReference>
<protein>
    <recommendedName>
        <fullName evidence="3">Deoxynucleoside monophosphate kinase</fullName>
    </recommendedName>
</protein>
<accession>A0A2U7N8G6</accession>
<reference evidence="1 2" key="1">
    <citation type="submission" date="2017-04" db="EMBL/GenBank/DDBJ databases">
        <title>Isolation of lytic bacteriophages infecting Pseudomonas strains for biocontrol of fish and shrimp spoilage during chilled storage.</title>
        <authorList>
            <person name="Yang Z."/>
            <person name="Tao X."/>
            <person name="Gao L."/>
            <person name="Rao S."/>
        </authorList>
    </citation>
    <scope>NUCLEOTIDE SEQUENCE [LARGE SCALE GENOMIC DNA]</scope>
</reference>
<dbReference type="Proteomes" id="UP000248293">
    <property type="component" value="Segment"/>
</dbReference>
<evidence type="ECO:0000313" key="2">
    <source>
        <dbReference type="Proteomes" id="UP000248293"/>
    </source>
</evidence>
<evidence type="ECO:0008006" key="3">
    <source>
        <dbReference type="Google" id="ProtNLM"/>
    </source>
</evidence>
<name>A0A2U7N8G6_9CAUD</name>